<keyword evidence="4 8" id="KW-0479">Metal-binding</keyword>
<evidence type="ECO:0000256" key="2">
    <source>
        <dbReference type="ARBA" id="ARBA00022448"/>
    </source>
</evidence>
<sequence length="203" mass="21059">MNKLLISLLMSAGIAGVAHADGDAKAGQPLTAICAACHGADGNSMAPNFPKLAGQGEEYLLKQMTDIKAGTRQVPEMTGLLNNLSDQDMANVAAYFASQKVAPGAAKPELAELGATIYSAGIADKGVPACQACHSPTGSGNTLARFPHLGGQHATYTETQLKNFRIGARNNDPSMMMRDVAARMSDAEIAAVASYIQGLRPAE</sequence>
<dbReference type="Gene3D" id="1.10.760.10">
    <property type="entry name" value="Cytochrome c-like domain"/>
    <property type="match status" value="2"/>
</dbReference>
<evidence type="ECO:0000256" key="1">
    <source>
        <dbReference type="ARBA" id="ARBA00004418"/>
    </source>
</evidence>
<dbReference type="InterPro" id="IPR008168">
    <property type="entry name" value="Cyt_C_IC"/>
</dbReference>
<keyword evidence="12" id="KW-1185">Reference proteome</keyword>
<dbReference type="Proteomes" id="UP000248090">
    <property type="component" value="Unassembled WGS sequence"/>
</dbReference>
<organism evidence="11 12">
    <name type="scientific">Pokkaliibacter plantistimulans</name>
    <dbReference type="NCBI Taxonomy" id="1635171"/>
    <lineage>
        <taxon>Bacteria</taxon>
        <taxon>Pseudomonadati</taxon>
        <taxon>Pseudomonadota</taxon>
        <taxon>Gammaproteobacteria</taxon>
        <taxon>Oceanospirillales</taxon>
        <taxon>Balneatrichaceae</taxon>
        <taxon>Pokkaliibacter</taxon>
    </lineage>
</organism>
<evidence type="ECO:0000256" key="6">
    <source>
        <dbReference type="ARBA" id="ARBA00022982"/>
    </source>
</evidence>
<feature type="chain" id="PRO_5045462091" evidence="9">
    <location>
        <begin position="21"/>
        <end position="203"/>
    </location>
</feature>
<dbReference type="PANTHER" id="PTHR33751:SF9">
    <property type="entry name" value="CYTOCHROME C4"/>
    <property type="match status" value="1"/>
</dbReference>
<keyword evidence="7 8" id="KW-0408">Iron</keyword>
<keyword evidence="6" id="KW-0249">Electron transport</keyword>
<dbReference type="PROSITE" id="PS51007">
    <property type="entry name" value="CYTC"/>
    <property type="match status" value="2"/>
</dbReference>
<dbReference type="RefSeq" id="WP_110185733.1">
    <property type="nucleotide sequence ID" value="NZ_CP177354.1"/>
</dbReference>
<dbReference type="PIRSF" id="PIRSF000005">
    <property type="entry name" value="Cytochrome_c4"/>
    <property type="match status" value="1"/>
</dbReference>
<dbReference type="InterPro" id="IPR036909">
    <property type="entry name" value="Cyt_c-like_dom_sf"/>
</dbReference>
<dbReference type="PRINTS" id="PR00605">
    <property type="entry name" value="CYTCHROMECIC"/>
</dbReference>
<dbReference type="PANTHER" id="PTHR33751">
    <property type="entry name" value="CBB3-TYPE CYTOCHROME C OXIDASE SUBUNIT FIXP"/>
    <property type="match status" value="1"/>
</dbReference>
<dbReference type="InterPro" id="IPR050597">
    <property type="entry name" value="Cytochrome_c_Oxidase_Subunit"/>
</dbReference>
<accession>A0ABX5M3L0</accession>
<comment type="caution">
    <text evidence="11">The sequence shown here is derived from an EMBL/GenBank/DDBJ whole genome shotgun (WGS) entry which is preliminary data.</text>
</comment>
<evidence type="ECO:0000259" key="10">
    <source>
        <dbReference type="PROSITE" id="PS51007"/>
    </source>
</evidence>
<gene>
    <name evidence="11" type="ORF">WH50_01545</name>
</gene>
<feature type="domain" description="Cytochrome c" evidence="10">
    <location>
        <begin position="109"/>
        <end position="200"/>
    </location>
</feature>
<keyword evidence="3 8" id="KW-0349">Heme</keyword>
<keyword evidence="5" id="KW-0574">Periplasm</keyword>
<dbReference type="InterPro" id="IPR024167">
    <property type="entry name" value="Cytochrome_c4-like"/>
</dbReference>
<evidence type="ECO:0000256" key="4">
    <source>
        <dbReference type="ARBA" id="ARBA00022723"/>
    </source>
</evidence>
<evidence type="ECO:0000313" key="12">
    <source>
        <dbReference type="Proteomes" id="UP000248090"/>
    </source>
</evidence>
<feature type="domain" description="Cytochrome c" evidence="10">
    <location>
        <begin position="22"/>
        <end position="100"/>
    </location>
</feature>
<evidence type="ECO:0000256" key="5">
    <source>
        <dbReference type="ARBA" id="ARBA00022764"/>
    </source>
</evidence>
<evidence type="ECO:0000256" key="7">
    <source>
        <dbReference type="ARBA" id="ARBA00023004"/>
    </source>
</evidence>
<dbReference type="InterPro" id="IPR009056">
    <property type="entry name" value="Cyt_c-like_dom"/>
</dbReference>
<evidence type="ECO:0000256" key="3">
    <source>
        <dbReference type="ARBA" id="ARBA00022617"/>
    </source>
</evidence>
<dbReference type="Pfam" id="PF00034">
    <property type="entry name" value="Cytochrom_C"/>
    <property type="match status" value="2"/>
</dbReference>
<protein>
    <submittedName>
        <fullName evidence="11">Cytochrome C</fullName>
    </submittedName>
</protein>
<dbReference type="SUPFAM" id="SSF46626">
    <property type="entry name" value="Cytochrome c"/>
    <property type="match status" value="2"/>
</dbReference>
<proteinExistence type="predicted"/>
<evidence type="ECO:0000256" key="9">
    <source>
        <dbReference type="SAM" id="SignalP"/>
    </source>
</evidence>
<evidence type="ECO:0000313" key="11">
    <source>
        <dbReference type="EMBL" id="PXF32969.1"/>
    </source>
</evidence>
<dbReference type="EMBL" id="LAPT01000004">
    <property type="protein sequence ID" value="PXF32969.1"/>
    <property type="molecule type" value="Genomic_DNA"/>
</dbReference>
<feature type="signal peptide" evidence="9">
    <location>
        <begin position="1"/>
        <end position="20"/>
    </location>
</feature>
<comment type="subcellular location">
    <subcellularLocation>
        <location evidence="1">Periplasm</location>
    </subcellularLocation>
</comment>
<keyword evidence="9" id="KW-0732">Signal</keyword>
<keyword evidence="2" id="KW-0813">Transport</keyword>
<name>A0ABX5M3L0_9GAMM</name>
<reference evidence="11 12" key="1">
    <citation type="submission" date="2015-03" db="EMBL/GenBank/DDBJ databases">
        <authorList>
            <person name="Krishnan R."/>
            <person name="Midha S."/>
            <person name="Patil P.B."/>
            <person name="Rameshkumar N."/>
        </authorList>
    </citation>
    <scope>NUCLEOTIDE SEQUENCE [LARGE SCALE GENOMIC DNA]</scope>
    <source>
        <strain evidence="11 12">L1E11</strain>
    </source>
</reference>
<evidence type="ECO:0000256" key="8">
    <source>
        <dbReference type="PROSITE-ProRule" id="PRU00433"/>
    </source>
</evidence>